<name>A0ABW4PWM1_9MICO</name>
<dbReference type="EMBL" id="JBHUFL010000002">
    <property type="protein sequence ID" value="MFD1834579.1"/>
    <property type="molecule type" value="Genomic_DNA"/>
</dbReference>
<accession>A0ABW4PWM1</accession>
<evidence type="ECO:0000313" key="3">
    <source>
        <dbReference type="Proteomes" id="UP001597280"/>
    </source>
</evidence>
<evidence type="ECO:0000313" key="2">
    <source>
        <dbReference type="EMBL" id="MFD1834579.1"/>
    </source>
</evidence>
<proteinExistence type="predicted"/>
<dbReference type="PANTHER" id="PTHR43798">
    <property type="entry name" value="MONOACYLGLYCEROL LIPASE"/>
    <property type="match status" value="1"/>
</dbReference>
<dbReference type="InterPro" id="IPR050266">
    <property type="entry name" value="AB_hydrolase_sf"/>
</dbReference>
<organism evidence="2 3">
    <name type="scientific">Brachybacterium rhamnosum</name>
    <dbReference type="NCBI Taxonomy" id="173361"/>
    <lineage>
        <taxon>Bacteria</taxon>
        <taxon>Bacillati</taxon>
        <taxon>Actinomycetota</taxon>
        <taxon>Actinomycetes</taxon>
        <taxon>Micrococcales</taxon>
        <taxon>Dermabacteraceae</taxon>
        <taxon>Brachybacterium</taxon>
    </lineage>
</organism>
<evidence type="ECO:0000259" key="1">
    <source>
        <dbReference type="Pfam" id="PF12697"/>
    </source>
</evidence>
<comment type="caution">
    <text evidence="2">The sequence shown here is derived from an EMBL/GenBank/DDBJ whole genome shotgun (WGS) entry which is preliminary data.</text>
</comment>
<keyword evidence="3" id="KW-1185">Reference proteome</keyword>
<dbReference type="PANTHER" id="PTHR43798:SF33">
    <property type="entry name" value="HYDROLASE, PUTATIVE (AFU_ORTHOLOGUE AFUA_2G14860)-RELATED"/>
    <property type="match status" value="1"/>
</dbReference>
<dbReference type="InterPro" id="IPR000073">
    <property type="entry name" value="AB_hydrolase_1"/>
</dbReference>
<dbReference type="PRINTS" id="PR00111">
    <property type="entry name" value="ABHYDROLASE"/>
</dbReference>
<dbReference type="Gene3D" id="3.40.50.1820">
    <property type="entry name" value="alpha/beta hydrolase"/>
    <property type="match status" value="1"/>
</dbReference>
<protein>
    <submittedName>
        <fullName evidence="2">Alpha/beta fold hydrolase</fullName>
    </submittedName>
</protein>
<gene>
    <name evidence="2" type="ORF">ACFSDA_05750</name>
</gene>
<dbReference type="GO" id="GO:0016787">
    <property type="term" value="F:hydrolase activity"/>
    <property type="evidence" value="ECO:0007669"/>
    <property type="project" value="UniProtKB-KW"/>
</dbReference>
<dbReference type="RefSeq" id="WP_343903849.1">
    <property type="nucleotide sequence ID" value="NZ_BAAAIS010000002.1"/>
</dbReference>
<dbReference type="SUPFAM" id="SSF53474">
    <property type="entry name" value="alpha/beta-Hydrolases"/>
    <property type="match status" value="1"/>
</dbReference>
<feature type="domain" description="AB hydrolase-1" evidence="1">
    <location>
        <begin position="17"/>
        <end position="244"/>
    </location>
</feature>
<dbReference type="Pfam" id="PF12697">
    <property type="entry name" value="Abhydrolase_6"/>
    <property type="match status" value="1"/>
</dbReference>
<sequence>MAALHVRRRESADGRWVVLLHGAGMDGAMFDAQVEALPPGVGVLCPDLPGHGRSAVAGPFRYGAALADIEALLAPLAGADVTLVGQSLGGNLAQTLIARDPALARRAVLVDCTDNHGPLRRGDVLALRSTGPVLRSLPWGWTLAASARACGAEPATRAYVRQRLEAIGREAFAEVTDFWREALTPDPAYRLPVPVLAVLGERDRSGNIATALRRLAERDPQVRLEVVAGAAHNANQDRPAQVSALIEEHLEKG</sequence>
<keyword evidence="2" id="KW-0378">Hydrolase</keyword>
<reference evidence="3" key="1">
    <citation type="journal article" date="2019" name="Int. J. Syst. Evol. Microbiol.">
        <title>The Global Catalogue of Microorganisms (GCM) 10K type strain sequencing project: providing services to taxonomists for standard genome sequencing and annotation.</title>
        <authorList>
            <consortium name="The Broad Institute Genomics Platform"/>
            <consortium name="The Broad Institute Genome Sequencing Center for Infectious Disease"/>
            <person name="Wu L."/>
            <person name="Ma J."/>
        </authorList>
    </citation>
    <scope>NUCLEOTIDE SEQUENCE [LARGE SCALE GENOMIC DNA]</scope>
    <source>
        <strain evidence="3">JCM 11650</strain>
    </source>
</reference>
<dbReference type="Proteomes" id="UP001597280">
    <property type="component" value="Unassembled WGS sequence"/>
</dbReference>
<dbReference type="InterPro" id="IPR029058">
    <property type="entry name" value="AB_hydrolase_fold"/>
</dbReference>